<dbReference type="HOGENOM" id="CLU_1465251_0_0_6"/>
<dbReference type="InterPro" id="IPR027417">
    <property type="entry name" value="P-loop_NTPase"/>
</dbReference>
<gene>
    <name evidence="1" type="ORF">F888_01243</name>
    <name evidence="2" type="ORF">GCM10007354_28260</name>
</gene>
<dbReference type="Gene3D" id="3.40.50.300">
    <property type="entry name" value="P-loop containing nucleotide triphosphate hydrolases"/>
    <property type="match status" value="1"/>
</dbReference>
<evidence type="ECO:0000313" key="4">
    <source>
        <dbReference type="Proteomes" id="UP000652691"/>
    </source>
</evidence>
<dbReference type="PANTHER" id="PTHR41930:SF1">
    <property type="entry name" value="DEPHOSPHO-COA KINASE"/>
    <property type="match status" value="1"/>
</dbReference>
<comment type="caution">
    <text evidence="1">The sequence shown here is derived from an EMBL/GenBank/DDBJ whole genome shotgun (WGS) entry which is preliminary data.</text>
</comment>
<accession>N9RKP2</accession>
<dbReference type="STRING" id="1217698.F888_01243"/>
<evidence type="ECO:0000313" key="3">
    <source>
        <dbReference type="Proteomes" id="UP000013200"/>
    </source>
</evidence>
<protein>
    <recommendedName>
        <fullName evidence="5">Dephospho-CoA kinase</fullName>
    </recommendedName>
</protein>
<reference evidence="2 4" key="2">
    <citation type="journal article" date="2014" name="Int. J. Syst. Evol. Microbiol.">
        <title>Complete genome sequence of Corynebacterium casei LMG S-19264T (=DSM 44701T), isolated from a smear-ripened cheese.</title>
        <authorList>
            <consortium name="US DOE Joint Genome Institute (JGI-PGF)"/>
            <person name="Walter F."/>
            <person name="Albersmeier A."/>
            <person name="Kalinowski J."/>
            <person name="Ruckert C."/>
        </authorList>
    </citation>
    <scope>NUCLEOTIDE SEQUENCE [LARGE SCALE GENOMIC DNA]</scope>
    <source>
        <strain evidence="2 4">CCM 8635</strain>
    </source>
</reference>
<dbReference type="RefSeq" id="WP_005283639.1">
    <property type="nucleotide sequence ID" value="NZ_BMDA01000004.1"/>
</dbReference>
<dbReference type="EMBL" id="BMDA01000004">
    <property type="protein sequence ID" value="GGH41197.1"/>
    <property type="molecule type" value="Genomic_DNA"/>
</dbReference>
<evidence type="ECO:0008006" key="5">
    <source>
        <dbReference type="Google" id="ProtNLM"/>
    </source>
</evidence>
<proteinExistence type="predicted"/>
<dbReference type="Proteomes" id="UP000652691">
    <property type="component" value="Unassembled WGS sequence"/>
</dbReference>
<sequence>MYPLIIGLVGHIRSGKSSVAQYIHEKYKYSIASNSDLLREIAKNLDMEPNRDNLKKLGDSIFSVLGNDTLARFRLSQPQNYPIIVDGIRYKEEIQLYRREPTFKLIGVKAPEYTRYERLNTLANQGKDSFLSEDEFHTLKNARSEVQVDELLKLTDTIINNNKTRDDLFFTIDQLMEEWRNSSS</sequence>
<organism evidence="1 3">
    <name type="scientific">Acinetobacter courvalinii</name>
    <dbReference type="NCBI Taxonomy" id="280147"/>
    <lineage>
        <taxon>Bacteria</taxon>
        <taxon>Pseudomonadati</taxon>
        <taxon>Pseudomonadota</taxon>
        <taxon>Gammaproteobacteria</taxon>
        <taxon>Moraxellales</taxon>
        <taxon>Moraxellaceae</taxon>
        <taxon>Acinetobacter</taxon>
    </lineage>
</organism>
<dbReference type="PATRIC" id="fig|1217698.3.peg.1195"/>
<name>N9RKP2_9GAMM</name>
<dbReference type="SUPFAM" id="SSF52540">
    <property type="entry name" value="P-loop containing nucleoside triphosphate hydrolases"/>
    <property type="match status" value="1"/>
</dbReference>
<evidence type="ECO:0000313" key="1">
    <source>
        <dbReference type="EMBL" id="ENX39757.1"/>
    </source>
</evidence>
<reference evidence="2" key="3">
    <citation type="submission" date="2024-03" db="EMBL/GenBank/DDBJ databases">
        <authorList>
            <person name="Sun Q."/>
            <person name="Sedlacek I."/>
        </authorList>
    </citation>
    <scope>NUCLEOTIDE SEQUENCE</scope>
    <source>
        <strain evidence="2">CCM 8635</strain>
    </source>
</reference>
<dbReference type="GeneID" id="80105417"/>
<dbReference type="EMBL" id="APSA01000004">
    <property type="protein sequence ID" value="ENX39757.1"/>
    <property type="molecule type" value="Genomic_DNA"/>
</dbReference>
<dbReference type="Pfam" id="PF13207">
    <property type="entry name" value="AAA_17"/>
    <property type="match status" value="1"/>
</dbReference>
<keyword evidence="3" id="KW-1185">Reference proteome</keyword>
<dbReference type="PANTHER" id="PTHR41930">
    <property type="entry name" value="UPF0200 PROTEIN MJ1399"/>
    <property type="match status" value="1"/>
</dbReference>
<reference evidence="1 3" key="1">
    <citation type="submission" date="2013-02" db="EMBL/GenBank/DDBJ databases">
        <title>The Genome Sequence of Acinetobacter sp. NIPH 3623.</title>
        <authorList>
            <consortium name="The Broad Institute Genome Sequencing Platform"/>
            <consortium name="The Broad Institute Genome Sequencing Center for Infectious Disease"/>
            <person name="Cerqueira G."/>
            <person name="Feldgarden M."/>
            <person name="Courvalin P."/>
            <person name="Perichon B."/>
            <person name="Grillot-Courvalin C."/>
            <person name="Clermont D."/>
            <person name="Rocha E."/>
            <person name="Yoon E.-J."/>
            <person name="Nemec A."/>
            <person name="Walker B."/>
            <person name="Young S.K."/>
            <person name="Zeng Q."/>
            <person name="Gargeya S."/>
            <person name="Fitzgerald M."/>
            <person name="Haas B."/>
            <person name="Abouelleil A."/>
            <person name="Alvarado L."/>
            <person name="Arachchi H.M."/>
            <person name="Berlin A.M."/>
            <person name="Chapman S.B."/>
            <person name="Dewar J."/>
            <person name="Goldberg J."/>
            <person name="Griggs A."/>
            <person name="Gujja S."/>
            <person name="Hansen M."/>
            <person name="Howarth C."/>
            <person name="Imamovic A."/>
            <person name="Larimer J."/>
            <person name="McCowan C."/>
            <person name="Murphy C."/>
            <person name="Neiman D."/>
            <person name="Pearson M."/>
            <person name="Priest M."/>
            <person name="Roberts A."/>
            <person name="Saif S."/>
            <person name="Shea T."/>
            <person name="Sisk P."/>
            <person name="Sykes S."/>
            <person name="Wortman J."/>
            <person name="Nusbaum C."/>
            <person name="Birren B."/>
        </authorList>
    </citation>
    <scope>NUCLEOTIDE SEQUENCE [LARGE SCALE GENOMIC DNA]</scope>
    <source>
        <strain evidence="1 3">NIPH 3623</strain>
    </source>
</reference>
<dbReference type="Proteomes" id="UP000013200">
    <property type="component" value="Unassembled WGS sequence"/>
</dbReference>
<evidence type="ECO:0000313" key="2">
    <source>
        <dbReference type="EMBL" id="GGH41197.1"/>
    </source>
</evidence>
<dbReference type="AlphaFoldDB" id="N9RKP2"/>